<sequence length="198" mass="23383">MSNTLNFYDVSKDYVAYLQESEKEKRGFTKVPNMEYPGRKQKFLCGIVLQVNGMDYYVPITSHKKQHSESILIYFKNQNDPVGSLRFNFMIPIPKEMATYRDINNEADPKHRVFLAKEHKFIIENKIHIFDKAEKTYQLITQNKNPKLNENSCDFKFLEKRCLEYCIENNLEIPCPFFPKTLNPQNPKNEIIISDAEK</sequence>
<protein>
    <submittedName>
        <fullName evidence="1">Endoribonuclease ToxN</fullName>
        <ecNumber evidence="1">3.1.-.-</ecNumber>
    </submittedName>
</protein>
<dbReference type="InterPro" id="IPR053735">
    <property type="entry name" value="Type_III_TA_endoRNase"/>
</dbReference>
<dbReference type="GO" id="GO:0003723">
    <property type="term" value="F:RNA binding"/>
    <property type="evidence" value="ECO:0007669"/>
    <property type="project" value="InterPro"/>
</dbReference>
<dbReference type="EC" id="3.1.-.-" evidence="1"/>
<dbReference type="Gene3D" id="3.10.129.130">
    <property type="match status" value="1"/>
</dbReference>
<keyword evidence="2" id="KW-1185">Reference proteome</keyword>
<gene>
    <name evidence="1" type="primary">toxN</name>
    <name evidence="1" type="ORF">MsAg5_12900</name>
</gene>
<comment type="caution">
    <text evidence="1">The sequence shown here is derived from an EMBL/GenBank/DDBJ whole genome shotgun (WGS) entry which is preliminary data.</text>
</comment>
<evidence type="ECO:0000313" key="1">
    <source>
        <dbReference type="EMBL" id="MDV0447401.1"/>
    </source>
</evidence>
<dbReference type="AlphaFoldDB" id="A0AAE4SDD5"/>
<keyword evidence="1" id="KW-0378">Hydrolase</keyword>
<dbReference type="Pfam" id="PF13958">
    <property type="entry name" value="ToxN_toxin"/>
    <property type="match status" value="1"/>
</dbReference>
<dbReference type="GO" id="GO:0016787">
    <property type="term" value="F:hydrolase activity"/>
    <property type="evidence" value="ECO:0007669"/>
    <property type="project" value="UniProtKB-KW"/>
</dbReference>
<dbReference type="GO" id="GO:0004521">
    <property type="term" value="F:RNA endonuclease activity"/>
    <property type="evidence" value="ECO:0007669"/>
    <property type="project" value="InterPro"/>
</dbReference>
<reference evidence="1" key="1">
    <citation type="submission" date="2023-06" db="EMBL/GenBank/DDBJ databases">
        <title>Genome sequence of Methanosarcinaceae archaeon Ag5.</title>
        <authorList>
            <person name="Protasov E."/>
            <person name="Platt K."/>
            <person name="Poehlein A."/>
            <person name="Daniel R."/>
            <person name="Brune A."/>
        </authorList>
    </citation>
    <scope>NUCLEOTIDE SEQUENCE</scope>
    <source>
        <strain evidence="1">Ag5</strain>
    </source>
</reference>
<dbReference type="EMBL" id="JAWDKD010000019">
    <property type="protein sequence ID" value="MDV0447401.1"/>
    <property type="molecule type" value="Genomic_DNA"/>
</dbReference>
<accession>A0AAE4SDD5</accession>
<dbReference type="RefSeq" id="WP_338099839.1">
    <property type="nucleotide sequence ID" value="NZ_JAWDKD010000019.1"/>
</dbReference>
<evidence type="ECO:0000313" key="2">
    <source>
        <dbReference type="Proteomes" id="UP001271789"/>
    </source>
</evidence>
<dbReference type="InterPro" id="IPR025911">
    <property type="entry name" value="ToxN/AbiQ_toxin"/>
</dbReference>
<dbReference type="Proteomes" id="UP001271789">
    <property type="component" value="Unassembled WGS sequence"/>
</dbReference>
<proteinExistence type="predicted"/>
<organism evidence="1 2">
    <name type="scientific">Methanolapillus africanus</name>
    <dbReference type="NCBI Taxonomy" id="3028297"/>
    <lineage>
        <taxon>Archaea</taxon>
        <taxon>Methanobacteriati</taxon>
        <taxon>Methanobacteriota</taxon>
        <taxon>Stenosarchaea group</taxon>
        <taxon>Methanomicrobia</taxon>
        <taxon>Methanosarcinales</taxon>
        <taxon>Methanosarcinaceae</taxon>
        <taxon>Methanolapillus</taxon>
    </lineage>
</organism>
<name>A0AAE4SDD5_9EURY</name>